<evidence type="ECO:0000259" key="1">
    <source>
        <dbReference type="Pfam" id="PF13614"/>
    </source>
</evidence>
<reference evidence="2" key="1">
    <citation type="submission" date="2019-02" db="EMBL/GenBank/DDBJ databases">
        <authorList>
            <person name="Gruber-Vodicka R. H."/>
            <person name="Seah K. B. B."/>
        </authorList>
    </citation>
    <scope>NUCLEOTIDE SEQUENCE</scope>
    <source>
        <strain evidence="2">BECK_DK161</strain>
    </source>
</reference>
<organism evidence="2">
    <name type="scientific">Candidatus Kentrum sp. DK</name>
    <dbReference type="NCBI Taxonomy" id="2126562"/>
    <lineage>
        <taxon>Bacteria</taxon>
        <taxon>Pseudomonadati</taxon>
        <taxon>Pseudomonadota</taxon>
        <taxon>Gammaproteobacteria</taxon>
        <taxon>Candidatus Kentrum</taxon>
    </lineage>
</organism>
<name>A0A450SH53_9GAMM</name>
<proteinExistence type="predicted"/>
<sequence length="357" mass="39979">MGKIISFYNHKGGVGKTTLVHNLSFALADIGRSVLVIDADPQMNLTAAMYGLSTAVEYSLDDDSKWLTYVKKYISLDEYTDSYLKDTETKKEFFSTAGEKGNGKVDLISGSINLPRIEADLYGIVKNKNAYTEAIPHKFERSVRDRANEYDFVLIDMPPNASSIINGLYIMASDYFITPVSPTFFSLQAIDNLSAIIQNWISLLADYQSTKSRLGLSCNPKFLGIVVQLAKRFNSGAVTEATGYTKSTESWIDDVNESVKKFVSYASLRTMAITQEEFFGVFPDRTPFVIEKCCDFTPKLRAISEKEGIPVIHLTQEICSRHDRKTSITSDKSQYCLSFNSISQSYRSIARNLLNLS</sequence>
<dbReference type="PANTHER" id="PTHR13696:SF99">
    <property type="entry name" value="COBYRINIC ACID AC-DIAMIDE SYNTHASE"/>
    <property type="match status" value="1"/>
</dbReference>
<protein>
    <submittedName>
        <fullName evidence="2">AAA domain-containing protein</fullName>
    </submittedName>
</protein>
<dbReference type="CDD" id="cd02042">
    <property type="entry name" value="ParAB_family"/>
    <property type="match status" value="1"/>
</dbReference>
<accession>A0A450SH53</accession>
<gene>
    <name evidence="2" type="ORF">BECKDK2373C_GA0170839_103621</name>
</gene>
<dbReference type="Pfam" id="PF13614">
    <property type="entry name" value="AAA_31"/>
    <property type="match status" value="1"/>
</dbReference>
<dbReference type="Gene3D" id="3.40.50.300">
    <property type="entry name" value="P-loop containing nucleotide triphosphate hydrolases"/>
    <property type="match status" value="1"/>
</dbReference>
<dbReference type="InterPro" id="IPR025669">
    <property type="entry name" value="AAA_dom"/>
</dbReference>
<dbReference type="EMBL" id="CAADEY010000036">
    <property type="protein sequence ID" value="VFJ52458.1"/>
    <property type="molecule type" value="Genomic_DNA"/>
</dbReference>
<dbReference type="AlphaFoldDB" id="A0A450SH53"/>
<dbReference type="InterPro" id="IPR027417">
    <property type="entry name" value="P-loop_NTPase"/>
</dbReference>
<dbReference type="SUPFAM" id="SSF52540">
    <property type="entry name" value="P-loop containing nucleoside triphosphate hydrolases"/>
    <property type="match status" value="1"/>
</dbReference>
<dbReference type="InterPro" id="IPR050678">
    <property type="entry name" value="DNA_Partitioning_ATPase"/>
</dbReference>
<dbReference type="PANTHER" id="PTHR13696">
    <property type="entry name" value="P-LOOP CONTAINING NUCLEOSIDE TRIPHOSPHATE HYDROLASE"/>
    <property type="match status" value="1"/>
</dbReference>
<evidence type="ECO:0000313" key="2">
    <source>
        <dbReference type="EMBL" id="VFJ52458.1"/>
    </source>
</evidence>
<feature type="domain" description="AAA" evidence="1">
    <location>
        <begin position="3"/>
        <end position="199"/>
    </location>
</feature>